<dbReference type="STRING" id="1433126.BN938_0025"/>
<dbReference type="OrthoDB" id="5599321at2"/>
<dbReference type="InterPro" id="IPR020545">
    <property type="entry name" value="Asp_carbamoyltransf_reg_N"/>
</dbReference>
<feature type="binding site" evidence="4">
    <location>
        <position position="109"/>
    </location>
    <ligand>
        <name>Zn(2+)</name>
        <dbReference type="ChEBI" id="CHEBI:29105"/>
    </ligand>
</feature>
<evidence type="ECO:0000256" key="1">
    <source>
        <dbReference type="ARBA" id="ARBA00022723"/>
    </source>
</evidence>
<evidence type="ECO:0000256" key="4">
    <source>
        <dbReference type="HAMAP-Rule" id="MF_00002"/>
    </source>
</evidence>
<sequence length="154" mass="17622">MENNKYLEVRAIENGTVIDHIPSSSLFKVIKLLNLENAENQITFGMNLNSKRLNKKAIIKISDMYCADKEISYLALVAPMARINIIRDYEVVGKRQIEAPQEVDGLVRCANPMCITNHEPVITHFTVSERNGELALRCRYCEKITSQEQIEIIR</sequence>
<feature type="domain" description="Aspartate carbamoyltransferase regulatory subunit C-terminal" evidence="6">
    <location>
        <begin position="102"/>
        <end position="150"/>
    </location>
</feature>
<proteinExistence type="inferred from homology"/>
<evidence type="ECO:0000313" key="7">
    <source>
        <dbReference type="EMBL" id="CDN30132.1"/>
    </source>
</evidence>
<dbReference type="EMBL" id="HG934468">
    <property type="protein sequence ID" value="CDN30132.1"/>
    <property type="molecule type" value="Genomic_DNA"/>
</dbReference>
<dbReference type="PANTHER" id="PTHR35805">
    <property type="entry name" value="ASPARTATE CARBAMOYLTRANSFERASE REGULATORY CHAIN"/>
    <property type="match status" value="1"/>
</dbReference>
<dbReference type="PATRIC" id="fig|1433126.3.peg.25"/>
<evidence type="ECO:0000259" key="5">
    <source>
        <dbReference type="Pfam" id="PF01948"/>
    </source>
</evidence>
<dbReference type="InterPro" id="IPR002801">
    <property type="entry name" value="Asp_carbamoylTrfase_reg"/>
</dbReference>
<keyword evidence="3 4" id="KW-0665">Pyrimidine biosynthesis</keyword>
<dbReference type="Pfam" id="PF01948">
    <property type="entry name" value="PyrI"/>
    <property type="match status" value="1"/>
</dbReference>
<evidence type="ECO:0000313" key="8">
    <source>
        <dbReference type="Proteomes" id="UP000027616"/>
    </source>
</evidence>
<dbReference type="HAMAP" id="MF_00002">
    <property type="entry name" value="Asp_carb_tr_reg"/>
    <property type="match status" value="1"/>
</dbReference>
<dbReference type="GO" id="GO:0006207">
    <property type="term" value="P:'de novo' pyrimidine nucleobase biosynthetic process"/>
    <property type="evidence" value="ECO:0007669"/>
    <property type="project" value="InterPro"/>
</dbReference>
<dbReference type="SUPFAM" id="SSF54893">
    <property type="entry name" value="Aspartate carbamoyltransferase, Regulatory-chain, N-terminal domain"/>
    <property type="match status" value="1"/>
</dbReference>
<dbReference type="GO" id="GO:0046872">
    <property type="term" value="F:metal ion binding"/>
    <property type="evidence" value="ECO:0007669"/>
    <property type="project" value="UniProtKB-KW"/>
</dbReference>
<dbReference type="NCBIfam" id="TIGR00240">
    <property type="entry name" value="ATCase_reg"/>
    <property type="match status" value="1"/>
</dbReference>
<dbReference type="SUPFAM" id="SSF57825">
    <property type="entry name" value="Aspartate carbamoyltransferase, Regulatory-chain, C-terminal domain"/>
    <property type="match status" value="1"/>
</dbReference>
<dbReference type="AlphaFoldDB" id="A0A060R5R3"/>
<dbReference type="GO" id="GO:0009347">
    <property type="term" value="C:aspartate carbamoyltransferase complex"/>
    <property type="evidence" value="ECO:0007669"/>
    <property type="project" value="InterPro"/>
</dbReference>
<keyword evidence="2 4" id="KW-0862">Zinc</keyword>
<dbReference type="InterPro" id="IPR036792">
    <property type="entry name" value="Asp_carbatrfase_reg_C_sf"/>
</dbReference>
<dbReference type="Pfam" id="PF02748">
    <property type="entry name" value="PyrI_C"/>
    <property type="match status" value="1"/>
</dbReference>
<comment type="cofactor">
    <cofactor evidence="4">
        <name>Zn(2+)</name>
        <dbReference type="ChEBI" id="CHEBI:29105"/>
    </cofactor>
    <text evidence="4">Binds 1 zinc ion per subunit.</text>
</comment>
<feature type="binding site" evidence="4">
    <location>
        <position position="141"/>
    </location>
    <ligand>
        <name>Zn(2+)</name>
        <dbReference type="ChEBI" id="CHEBI:29105"/>
    </ligand>
</feature>
<keyword evidence="1 4" id="KW-0479">Metal-binding</keyword>
<dbReference type="Gene3D" id="3.30.70.140">
    <property type="entry name" value="Aspartate carbamoyltransferase regulatory subunit, N-terminal domain"/>
    <property type="match status" value="1"/>
</dbReference>
<feature type="domain" description="Aspartate carbamoyltransferase regulatory subunit N-terminal" evidence="5">
    <location>
        <begin position="7"/>
        <end position="97"/>
    </location>
</feature>
<name>A0A060R5R3_9BACT</name>
<dbReference type="HOGENOM" id="CLU_128576_0_0_10"/>
<feature type="binding site" evidence="4">
    <location>
        <position position="114"/>
    </location>
    <ligand>
        <name>Zn(2+)</name>
        <dbReference type="ChEBI" id="CHEBI:29105"/>
    </ligand>
</feature>
<evidence type="ECO:0000259" key="6">
    <source>
        <dbReference type="Pfam" id="PF02748"/>
    </source>
</evidence>
<dbReference type="eggNOG" id="COG1781">
    <property type="taxonomic scope" value="Bacteria"/>
</dbReference>
<evidence type="ECO:0000256" key="3">
    <source>
        <dbReference type="ARBA" id="ARBA00022975"/>
    </source>
</evidence>
<dbReference type="GO" id="GO:0006221">
    <property type="term" value="P:pyrimidine nucleotide biosynthetic process"/>
    <property type="evidence" value="ECO:0007669"/>
    <property type="project" value="UniProtKB-UniRule"/>
</dbReference>
<dbReference type="InterPro" id="IPR020542">
    <property type="entry name" value="Asp_carbamoyltrfase_reg_C"/>
</dbReference>
<comment type="subunit">
    <text evidence="4">Contains catalytic and regulatory chains.</text>
</comment>
<dbReference type="Proteomes" id="UP000027616">
    <property type="component" value="Chromosome I"/>
</dbReference>
<dbReference type="Gene3D" id="2.30.30.20">
    <property type="entry name" value="Aspartate carbamoyltransferase regulatory subunit, C-terminal domain"/>
    <property type="match status" value="1"/>
</dbReference>
<keyword evidence="7" id="KW-0808">Transferase</keyword>
<comment type="similarity">
    <text evidence="4">Belongs to the PyrI family.</text>
</comment>
<keyword evidence="8" id="KW-1185">Reference proteome</keyword>
<dbReference type="KEGG" id="rbc:BN938_0025"/>
<reference evidence="7 8" key="1">
    <citation type="journal article" date="2015" name="Genome Announc.">
        <title>Complete Genome Sequence of the Novel Leech Symbiont Mucinivorans hirudinis M3T.</title>
        <authorList>
            <person name="Nelson M.C."/>
            <person name="Bomar L."/>
            <person name="Graf J."/>
        </authorList>
    </citation>
    <scope>NUCLEOTIDE SEQUENCE [LARGE SCALE GENOMIC DNA]</scope>
    <source>
        <strain evidence="8">M3</strain>
    </source>
</reference>
<gene>
    <name evidence="4" type="primary">pyrI</name>
    <name evidence="7" type="ORF">BN938_0025</name>
</gene>
<dbReference type="InterPro" id="IPR036793">
    <property type="entry name" value="Asp_carbatrfase_reg_N_sf"/>
</dbReference>
<organism evidence="7 8">
    <name type="scientific">Mucinivorans hirudinis</name>
    <dbReference type="NCBI Taxonomy" id="1433126"/>
    <lineage>
        <taxon>Bacteria</taxon>
        <taxon>Pseudomonadati</taxon>
        <taxon>Bacteroidota</taxon>
        <taxon>Bacteroidia</taxon>
        <taxon>Bacteroidales</taxon>
        <taxon>Rikenellaceae</taxon>
        <taxon>Mucinivorans</taxon>
    </lineage>
</organism>
<comment type="function">
    <text evidence="4">Involved in allosteric regulation of aspartate carbamoyltransferase.</text>
</comment>
<feature type="binding site" evidence="4">
    <location>
        <position position="138"/>
    </location>
    <ligand>
        <name>Zn(2+)</name>
        <dbReference type="ChEBI" id="CHEBI:29105"/>
    </ligand>
</feature>
<dbReference type="PANTHER" id="PTHR35805:SF1">
    <property type="entry name" value="ASPARTATE CARBAMOYLTRANSFERASE REGULATORY CHAIN"/>
    <property type="match status" value="1"/>
</dbReference>
<accession>A0A060R5R3</accession>
<dbReference type="GO" id="GO:0016740">
    <property type="term" value="F:transferase activity"/>
    <property type="evidence" value="ECO:0007669"/>
    <property type="project" value="UniProtKB-KW"/>
</dbReference>
<evidence type="ECO:0000256" key="2">
    <source>
        <dbReference type="ARBA" id="ARBA00022833"/>
    </source>
</evidence>
<protein>
    <recommendedName>
        <fullName evidence="4">Aspartate carbamoyltransferase regulatory chain</fullName>
    </recommendedName>
</protein>